<keyword evidence="1" id="KW-0812">Transmembrane</keyword>
<keyword evidence="1" id="KW-1133">Transmembrane helix</keyword>
<organism evidence="2">
    <name type="scientific">Anguilla anguilla</name>
    <name type="common">European freshwater eel</name>
    <name type="synonym">Muraena anguilla</name>
    <dbReference type="NCBI Taxonomy" id="7936"/>
    <lineage>
        <taxon>Eukaryota</taxon>
        <taxon>Metazoa</taxon>
        <taxon>Chordata</taxon>
        <taxon>Craniata</taxon>
        <taxon>Vertebrata</taxon>
        <taxon>Euteleostomi</taxon>
        <taxon>Actinopterygii</taxon>
        <taxon>Neopterygii</taxon>
        <taxon>Teleostei</taxon>
        <taxon>Anguilliformes</taxon>
        <taxon>Anguillidae</taxon>
        <taxon>Anguilla</taxon>
    </lineage>
</organism>
<accession>A0A0E9R693</accession>
<protein>
    <submittedName>
        <fullName evidence="2">Uncharacterized protein</fullName>
    </submittedName>
</protein>
<sequence length="76" mass="8989">MKSAIQIKSDWLIDLNFYFTLVFHFKSNVLEFSVRTTKIVSLSNFLGIAYRSIFFHYIFKIIFLSSKSTSYPVLHQ</sequence>
<evidence type="ECO:0000313" key="2">
    <source>
        <dbReference type="EMBL" id="JAH24644.1"/>
    </source>
</evidence>
<keyword evidence="1" id="KW-0472">Membrane</keyword>
<reference evidence="2" key="1">
    <citation type="submission" date="2014-11" db="EMBL/GenBank/DDBJ databases">
        <authorList>
            <person name="Amaro Gonzalez C."/>
        </authorList>
    </citation>
    <scope>NUCLEOTIDE SEQUENCE</scope>
</reference>
<dbReference type="EMBL" id="GBXM01083933">
    <property type="protein sequence ID" value="JAH24644.1"/>
    <property type="molecule type" value="Transcribed_RNA"/>
</dbReference>
<name>A0A0E9R693_ANGAN</name>
<feature type="transmembrane region" description="Helical" evidence="1">
    <location>
        <begin position="39"/>
        <end position="59"/>
    </location>
</feature>
<proteinExistence type="predicted"/>
<dbReference type="AlphaFoldDB" id="A0A0E9R693"/>
<evidence type="ECO:0000256" key="1">
    <source>
        <dbReference type="SAM" id="Phobius"/>
    </source>
</evidence>
<reference evidence="2" key="2">
    <citation type="journal article" date="2015" name="Fish Shellfish Immunol.">
        <title>Early steps in the European eel (Anguilla anguilla)-Vibrio vulnificus interaction in the gills: Role of the RtxA13 toxin.</title>
        <authorList>
            <person name="Callol A."/>
            <person name="Pajuelo D."/>
            <person name="Ebbesson L."/>
            <person name="Teles M."/>
            <person name="MacKenzie S."/>
            <person name="Amaro C."/>
        </authorList>
    </citation>
    <scope>NUCLEOTIDE SEQUENCE</scope>
</reference>